<dbReference type="Gene3D" id="2.40.110.10">
    <property type="entry name" value="Butyryl-CoA Dehydrogenase, subunit A, domain 2"/>
    <property type="match status" value="1"/>
</dbReference>
<keyword evidence="2" id="KW-1185">Reference proteome</keyword>
<dbReference type="PANTHER" id="PTHR43884">
    <property type="entry name" value="ACYL-COA DEHYDROGENASE"/>
    <property type="match status" value="1"/>
</dbReference>
<proteinExistence type="predicted"/>
<dbReference type="EMBL" id="NHRY01000236">
    <property type="protein sequence ID" value="PPQ28895.1"/>
    <property type="molecule type" value="Genomic_DNA"/>
</dbReference>
<dbReference type="InterPro" id="IPR036250">
    <property type="entry name" value="AcylCo_DH-like_C"/>
</dbReference>
<organism evidence="1 2">
    <name type="scientific">Rhodopila globiformis</name>
    <name type="common">Rhodopseudomonas globiformis</name>
    <dbReference type="NCBI Taxonomy" id="1071"/>
    <lineage>
        <taxon>Bacteria</taxon>
        <taxon>Pseudomonadati</taxon>
        <taxon>Pseudomonadota</taxon>
        <taxon>Alphaproteobacteria</taxon>
        <taxon>Acetobacterales</taxon>
        <taxon>Acetobacteraceae</taxon>
        <taxon>Rhodopila</taxon>
    </lineage>
</organism>
<dbReference type="InterPro" id="IPR037069">
    <property type="entry name" value="AcylCoA_DH/ox_N_sf"/>
</dbReference>
<dbReference type="InterPro" id="IPR009100">
    <property type="entry name" value="AcylCoA_DH/oxidase_NM_dom_sf"/>
</dbReference>
<dbReference type="Gene3D" id="1.10.540.10">
    <property type="entry name" value="Acyl-CoA dehydrogenase/oxidase, N-terminal domain"/>
    <property type="match status" value="1"/>
</dbReference>
<dbReference type="InterPro" id="IPR046373">
    <property type="entry name" value="Acyl-CoA_Oxase/DH_mid-dom_sf"/>
</dbReference>
<comment type="caution">
    <text evidence="1">The sequence shown here is derived from an EMBL/GenBank/DDBJ whole genome shotgun (WGS) entry which is preliminary data.</text>
</comment>
<sequence>MQERAGQLDRDAAFPDQEIERLRHLGALTMPLPVQGRERNDALADGLASLLILVGQGNLSVGRVLEAHINTMHLVARYGTEAQQRDTEAAARDGCLFGLWVTDPPAGGLRMQRAGDRIRLHGGKQFCSSAGHAGGALVTAADEAAGTRMLVLRLGIGETVSPLPAPLQGMRASTTGAVDFTGCDVPAGAILGELGDYLREPDFSAGAWRGSAVALGGLIALLDVAVAQLRESGRLDSPHGQARIGQAMIARETSRLWVRAAARAAEDLAADTAQRVATVGLGRIAVETACLDAMRLVQRSLGLSAFRQGTAVERICRDLSTYLRQPAPDEVLTGSASWFTANPEATVTA</sequence>
<dbReference type="GO" id="GO:0003995">
    <property type="term" value="F:acyl-CoA dehydrogenase activity"/>
    <property type="evidence" value="ECO:0007669"/>
    <property type="project" value="TreeGrafter"/>
</dbReference>
<gene>
    <name evidence="1" type="ORF">CCS01_23240</name>
</gene>
<evidence type="ECO:0008006" key="3">
    <source>
        <dbReference type="Google" id="ProtNLM"/>
    </source>
</evidence>
<dbReference type="PANTHER" id="PTHR43884:SF12">
    <property type="entry name" value="ISOVALERYL-COA DEHYDROGENASE, MITOCHONDRIAL-RELATED"/>
    <property type="match status" value="1"/>
</dbReference>
<name>A0A2S6N2P5_RHOGL</name>
<accession>A0A2S6N2P5</accession>
<dbReference type="GO" id="GO:0050660">
    <property type="term" value="F:flavin adenine dinucleotide binding"/>
    <property type="evidence" value="ECO:0007669"/>
    <property type="project" value="InterPro"/>
</dbReference>
<dbReference type="SUPFAM" id="SSF56645">
    <property type="entry name" value="Acyl-CoA dehydrogenase NM domain-like"/>
    <property type="match status" value="1"/>
</dbReference>
<protein>
    <recommendedName>
        <fullName evidence="3">Acyl-CoA dehydrogenase/oxidase C-terminal domain-containing protein</fullName>
    </recommendedName>
</protein>
<reference evidence="1 2" key="1">
    <citation type="journal article" date="2018" name="Arch. Microbiol.">
        <title>New insights into the metabolic potential of the phototrophic purple bacterium Rhodopila globiformis DSM 161(T) from its draft genome sequence and evidence for a vanadium-dependent nitrogenase.</title>
        <authorList>
            <person name="Imhoff J.F."/>
            <person name="Rahn T."/>
            <person name="Kunzel S."/>
            <person name="Neulinger S.C."/>
        </authorList>
    </citation>
    <scope>NUCLEOTIDE SEQUENCE [LARGE SCALE GENOMIC DNA]</scope>
    <source>
        <strain evidence="1 2">DSM 161</strain>
    </source>
</reference>
<evidence type="ECO:0000313" key="1">
    <source>
        <dbReference type="EMBL" id="PPQ28895.1"/>
    </source>
</evidence>
<dbReference type="Proteomes" id="UP000239724">
    <property type="component" value="Unassembled WGS sequence"/>
</dbReference>
<dbReference type="SUPFAM" id="SSF47203">
    <property type="entry name" value="Acyl-CoA dehydrogenase C-terminal domain-like"/>
    <property type="match status" value="1"/>
</dbReference>
<dbReference type="Gene3D" id="1.20.140.10">
    <property type="entry name" value="Butyryl-CoA Dehydrogenase, subunit A, domain 3"/>
    <property type="match status" value="1"/>
</dbReference>
<evidence type="ECO:0000313" key="2">
    <source>
        <dbReference type="Proteomes" id="UP000239724"/>
    </source>
</evidence>
<dbReference type="AlphaFoldDB" id="A0A2S6N2P5"/>